<evidence type="ECO:0000313" key="1">
    <source>
        <dbReference type="EMBL" id="KNZ40654.1"/>
    </source>
</evidence>
<organism evidence="1 2">
    <name type="scientific">Acetobacterium bakii</name>
    <dbReference type="NCBI Taxonomy" id="52689"/>
    <lineage>
        <taxon>Bacteria</taxon>
        <taxon>Bacillati</taxon>
        <taxon>Bacillota</taxon>
        <taxon>Clostridia</taxon>
        <taxon>Eubacteriales</taxon>
        <taxon>Eubacteriaceae</taxon>
        <taxon>Acetobacterium</taxon>
    </lineage>
</organism>
<evidence type="ECO:0000313" key="2">
    <source>
        <dbReference type="Proteomes" id="UP000036873"/>
    </source>
</evidence>
<comment type="caution">
    <text evidence="1">The sequence shown here is derived from an EMBL/GenBank/DDBJ whole genome shotgun (WGS) entry which is preliminary data.</text>
</comment>
<reference evidence="2" key="1">
    <citation type="submission" date="2015-07" db="EMBL/GenBank/DDBJ databases">
        <title>Draft genome sequence of Acetobacterium bakii DSM 8293, a potential psychrophilic chemical producer through syngas fermentation.</title>
        <authorList>
            <person name="Song Y."/>
            <person name="Hwang S."/>
            <person name="Cho B.-K."/>
        </authorList>
    </citation>
    <scope>NUCLEOTIDE SEQUENCE [LARGE SCALE GENOMIC DNA]</scope>
    <source>
        <strain evidence="2">DSM 8239</strain>
    </source>
</reference>
<name>A0A0L6TWK5_9FIRM</name>
<gene>
    <name evidence="1" type="ORF">AKG39_16425</name>
</gene>
<protein>
    <submittedName>
        <fullName evidence="1">Uncharacterized protein</fullName>
    </submittedName>
</protein>
<dbReference type="RefSeq" id="WP_050741494.1">
    <property type="nucleotide sequence ID" value="NZ_LGYO01000047.1"/>
</dbReference>
<keyword evidence="2" id="KW-1185">Reference proteome</keyword>
<proteinExistence type="predicted"/>
<dbReference type="AlphaFoldDB" id="A0A0L6TWK5"/>
<dbReference type="EMBL" id="LGYO01000047">
    <property type="protein sequence ID" value="KNZ40654.1"/>
    <property type="molecule type" value="Genomic_DNA"/>
</dbReference>
<accession>A0A0L6TWK5</accession>
<dbReference type="Proteomes" id="UP000036873">
    <property type="component" value="Unassembled WGS sequence"/>
</dbReference>
<sequence length="69" mass="8253">MLDRIISEIEKKAMETGDKQKEDVSIILNVTNDEKQKFLEECDNLNEHWNWDIFGDELHVNYKAKKFKP</sequence>